<feature type="transmembrane region" description="Helical" evidence="1">
    <location>
        <begin position="435"/>
        <end position="456"/>
    </location>
</feature>
<feature type="transmembrane region" description="Helical" evidence="1">
    <location>
        <begin position="850"/>
        <end position="871"/>
    </location>
</feature>
<dbReference type="InterPro" id="IPR018580">
    <property type="entry name" value="Uncharacterised_YfhO"/>
</dbReference>
<feature type="transmembrane region" description="Helical" evidence="1">
    <location>
        <begin position="7"/>
        <end position="30"/>
    </location>
</feature>
<feature type="transmembrane region" description="Helical" evidence="1">
    <location>
        <begin position="321"/>
        <end position="338"/>
    </location>
</feature>
<evidence type="ECO:0000313" key="3">
    <source>
        <dbReference type="Proteomes" id="UP000198833"/>
    </source>
</evidence>
<organism evidence="2 3">
    <name type="scientific">Ignavigranum ruoffiae</name>
    <dbReference type="NCBI Taxonomy" id="89093"/>
    <lineage>
        <taxon>Bacteria</taxon>
        <taxon>Bacillati</taxon>
        <taxon>Bacillota</taxon>
        <taxon>Bacilli</taxon>
        <taxon>Lactobacillales</taxon>
        <taxon>Aerococcaceae</taxon>
        <taxon>Ignavigranum</taxon>
    </lineage>
</organism>
<feature type="transmembrane region" description="Helical" evidence="1">
    <location>
        <begin position="380"/>
        <end position="399"/>
    </location>
</feature>
<name>A0A1H8ZR91_9LACT</name>
<feature type="transmembrane region" description="Helical" evidence="1">
    <location>
        <begin position="405"/>
        <end position="428"/>
    </location>
</feature>
<proteinExistence type="predicted"/>
<feature type="transmembrane region" description="Helical" evidence="1">
    <location>
        <begin position="226"/>
        <end position="245"/>
    </location>
</feature>
<protein>
    <submittedName>
        <fullName evidence="2">Uncharacterized membrane protein YfhO</fullName>
    </submittedName>
</protein>
<sequence>MKKYYPYLIDIVLFTFIFLLICLSLSVAPFGPKTLLTIDLGQQYIDFFALFKEAFLHDHSQFIYSFQKGIAGETIGLWTYYLLSPFNLLFLGFKETDFPIAVTLITYLKLLACSISFLYFTRQKFNLSLAYQLSFALFYAYSSYNIVYLLNIMWLDGMILLPLIAWGLERLVLNHDGKLYYLSLGLMLMINYYIAYMICLFLIGYALYIIFGRTGKLSLKDCGQRFIHFVGSSILAAGTAAIILIPTVNSILQSKGQHFQAQFDWQTQMSLADSVAKLFIGAFNFEEIKTGAPNLYIGSLPLLALLLFFSQRTIHWRKKVSASLFIGFYLLSFIYNPLDLMWHGGQFPIWYTYRFAFTLTFFGLVLALTSLEQIHHQQTFSPLVLNLLFYSLYSMYYYFNLSHYSYLSSAKILTTLIIFSSFTLLVYLNPSKKTAIIYPLILLTCLDIYGNASLILSEFSHLDQAKFQDYVQVLDRSVRGLRSGTHDFYRIDKDFMRTKNEAFFGQYNGLDHFSSTLEAKTSKLYGYLGLADGSGFATYTNPNLFLDDFFNIRYHILTRPDYLKTDHPGQYVIHQEASNFDKEAYPVIDQQDRYLIRENTSRLGLAMEVSARIVEDLTPFKDHQPVENQEYLLQLLNFDQLAPHFFEQVPLAEPSYDNLVVVSKGDGDYYTYHKNRADQVGTINYQISLPTTDPYYLSLPSQYDNDAVSLNIAGQGLKYYRPYKTRQLLNIAYQNKHPNIELAIKLHKIPFKANLPRLYRLNLEQYQRLIKQRQANILQIDQFKHDQIQGHVHIQQDQAYLLFTIPYDPAWKISVDGQEVKSQAVLNHTLLAIPIEQGDHQISMIYRPKALFFGIMISIASLLISVIYLYMTRTKKGCK</sequence>
<feature type="transmembrane region" description="Helical" evidence="1">
    <location>
        <begin position="100"/>
        <end position="119"/>
    </location>
</feature>
<dbReference type="RefSeq" id="WP_092570073.1">
    <property type="nucleotide sequence ID" value="NZ_CALUDV010000002.1"/>
</dbReference>
<keyword evidence="1" id="KW-0472">Membrane</keyword>
<dbReference type="STRING" id="89093.SAMN04488558_101312"/>
<dbReference type="PANTHER" id="PTHR38454:SF1">
    <property type="entry name" value="INTEGRAL MEMBRANE PROTEIN"/>
    <property type="match status" value="1"/>
</dbReference>
<keyword evidence="1" id="KW-1133">Transmembrane helix</keyword>
<dbReference type="Proteomes" id="UP000198833">
    <property type="component" value="Unassembled WGS sequence"/>
</dbReference>
<feature type="transmembrane region" description="Helical" evidence="1">
    <location>
        <begin position="350"/>
        <end position="368"/>
    </location>
</feature>
<gene>
    <name evidence="2" type="ORF">SAMN04488558_101312</name>
</gene>
<dbReference type="OrthoDB" id="9815466at2"/>
<feature type="transmembrane region" description="Helical" evidence="1">
    <location>
        <begin position="75"/>
        <end position="93"/>
    </location>
</feature>
<dbReference type="PANTHER" id="PTHR38454">
    <property type="entry name" value="INTEGRAL MEMBRANE PROTEIN-RELATED"/>
    <property type="match status" value="1"/>
</dbReference>
<reference evidence="2 3" key="1">
    <citation type="submission" date="2016-10" db="EMBL/GenBank/DDBJ databases">
        <authorList>
            <person name="de Groot N.N."/>
        </authorList>
    </citation>
    <scope>NUCLEOTIDE SEQUENCE [LARGE SCALE GENOMIC DNA]</scope>
    <source>
        <strain evidence="2 3">DSM 15695</strain>
    </source>
</reference>
<evidence type="ECO:0000256" key="1">
    <source>
        <dbReference type="SAM" id="Phobius"/>
    </source>
</evidence>
<keyword evidence="1" id="KW-0812">Transmembrane</keyword>
<accession>A0A1H8ZR91</accession>
<dbReference type="AlphaFoldDB" id="A0A1H8ZR91"/>
<keyword evidence="3" id="KW-1185">Reference proteome</keyword>
<dbReference type="Pfam" id="PF09586">
    <property type="entry name" value="YfhO"/>
    <property type="match status" value="1"/>
</dbReference>
<evidence type="ECO:0000313" key="2">
    <source>
        <dbReference type="EMBL" id="SEP66980.1"/>
    </source>
</evidence>
<dbReference type="EMBL" id="FOEN01000001">
    <property type="protein sequence ID" value="SEP66980.1"/>
    <property type="molecule type" value="Genomic_DNA"/>
</dbReference>
<feature type="transmembrane region" description="Helical" evidence="1">
    <location>
        <begin position="148"/>
        <end position="168"/>
    </location>
</feature>
<feature type="transmembrane region" description="Helical" evidence="1">
    <location>
        <begin position="180"/>
        <end position="205"/>
    </location>
</feature>